<dbReference type="Gramene" id="rna-AYBTSS11_LOCUS18191">
    <property type="protein sequence ID" value="CAJ1960435.1"/>
    <property type="gene ID" value="gene-AYBTSS11_LOCUS18191"/>
</dbReference>
<name>A0AA86SV29_9FABA</name>
<evidence type="ECO:0000259" key="1">
    <source>
        <dbReference type="PROSITE" id="PS00036"/>
    </source>
</evidence>
<dbReference type="EMBL" id="OY731403">
    <property type="protein sequence ID" value="CAJ1960435.1"/>
    <property type="molecule type" value="Genomic_DNA"/>
</dbReference>
<accession>A0AA86SV29</accession>
<dbReference type="GO" id="GO:0003700">
    <property type="term" value="F:DNA-binding transcription factor activity"/>
    <property type="evidence" value="ECO:0007669"/>
    <property type="project" value="InterPro"/>
</dbReference>
<gene>
    <name evidence="2" type="ORF">AYBTSS11_LOCUS18191</name>
</gene>
<proteinExistence type="predicted"/>
<dbReference type="InterPro" id="IPR004827">
    <property type="entry name" value="bZIP"/>
</dbReference>
<dbReference type="AlphaFoldDB" id="A0AA86SV29"/>
<protein>
    <recommendedName>
        <fullName evidence="1">BZIP domain-containing protein</fullName>
    </recommendedName>
</protein>
<evidence type="ECO:0000313" key="3">
    <source>
        <dbReference type="Proteomes" id="UP001189624"/>
    </source>
</evidence>
<dbReference type="Gene3D" id="1.20.5.170">
    <property type="match status" value="1"/>
</dbReference>
<sequence>MATIHDLDKRTGENMGEQTLSWIGDGEGRTNPELNLKLGLSNSYSIDQAEKNLINGGSTTPDARINFNTRQTSKPRLDLRVPKQKEDLRRLKRMMSNRVSSEKYRKKKMLYMDHLENQLRTLRNIAEGNRLRELRINQLKDTQDANSDESPQIDFLLKEQGRRRENEGQSSQIAKEATQMEIAVVAGMHESDGSDETCKPSAPNPYPYLAIYIKLVAFVAEILNKTLFLEMPTENETEIFMAWHLT</sequence>
<dbReference type="Proteomes" id="UP001189624">
    <property type="component" value="Chromosome 6"/>
</dbReference>
<feature type="domain" description="BZIP" evidence="1">
    <location>
        <begin position="92"/>
        <end position="107"/>
    </location>
</feature>
<evidence type="ECO:0000313" key="2">
    <source>
        <dbReference type="EMBL" id="CAJ1960435.1"/>
    </source>
</evidence>
<reference evidence="2" key="1">
    <citation type="submission" date="2023-10" db="EMBL/GenBank/DDBJ databases">
        <authorList>
            <person name="Domelevo Entfellner J.-B."/>
        </authorList>
    </citation>
    <scope>NUCLEOTIDE SEQUENCE</scope>
</reference>
<dbReference type="SUPFAM" id="SSF57959">
    <property type="entry name" value="Leucine zipper domain"/>
    <property type="match status" value="1"/>
</dbReference>
<dbReference type="InterPro" id="IPR046347">
    <property type="entry name" value="bZIP_sf"/>
</dbReference>
<organism evidence="2 3">
    <name type="scientific">Sphenostylis stenocarpa</name>
    <dbReference type="NCBI Taxonomy" id="92480"/>
    <lineage>
        <taxon>Eukaryota</taxon>
        <taxon>Viridiplantae</taxon>
        <taxon>Streptophyta</taxon>
        <taxon>Embryophyta</taxon>
        <taxon>Tracheophyta</taxon>
        <taxon>Spermatophyta</taxon>
        <taxon>Magnoliopsida</taxon>
        <taxon>eudicotyledons</taxon>
        <taxon>Gunneridae</taxon>
        <taxon>Pentapetalae</taxon>
        <taxon>rosids</taxon>
        <taxon>fabids</taxon>
        <taxon>Fabales</taxon>
        <taxon>Fabaceae</taxon>
        <taxon>Papilionoideae</taxon>
        <taxon>50 kb inversion clade</taxon>
        <taxon>NPAAA clade</taxon>
        <taxon>indigoferoid/millettioid clade</taxon>
        <taxon>Phaseoleae</taxon>
        <taxon>Sphenostylis</taxon>
    </lineage>
</organism>
<keyword evidence="3" id="KW-1185">Reference proteome</keyword>
<dbReference type="PROSITE" id="PS00036">
    <property type="entry name" value="BZIP_BASIC"/>
    <property type="match status" value="1"/>
</dbReference>